<dbReference type="PANTHER" id="PTHR48103:SF2">
    <property type="entry name" value="MIDASIN"/>
    <property type="match status" value="1"/>
</dbReference>
<evidence type="ECO:0000313" key="4">
    <source>
        <dbReference type="EMBL" id="CUM70573.1"/>
    </source>
</evidence>
<evidence type="ECO:0000313" key="5">
    <source>
        <dbReference type="Proteomes" id="UP000095598"/>
    </source>
</evidence>
<organism evidence="4 5">
    <name type="scientific">Anaerostipes hadrus</name>
    <dbReference type="NCBI Taxonomy" id="649756"/>
    <lineage>
        <taxon>Bacteria</taxon>
        <taxon>Bacillati</taxon>
        <taxon>Bacillota</taxon>
        <taxon>Clostridia</taxon>
        <taxon>Lachnospirales</taxon>
        <taxon>Lachnospiraceae</taxon>
        <taxon>Anaerostipes</taxon>
    </lineage>
</organism>
<dbReference type="SUPFAM" id="SSF52540">
    <property type="entry name" value="P-loop containing nucleoside triphosphate hydrolases"/>
    <property type="match status" value="1"/>
</dbReference>
<sequence length="603" mass="66939">MANNIVATWGFKRKLPEPFEDYTDHAIFDDIASKYCTQPRKKSTLHAATLRAVLAYLELENPVGSTPPEKLGAVGTQSNNFVVAEYPSKTGDLQVVVYNQLNGKFYGGCYTPPPDVESTPEKYEFKDSKQSGAALLFALMPVFLADEECNEKYQELKAHRDNGYPDLDAAAETAAVLCDNIYRRTRYASGLPTGGVKIDLPANGVLSLIKPLNIQKGVYAPTEVLHGDFQVLRPGSGFKKAQAAISRDDFVGKFILTASRRLSPEEEVSVPTLAEWYIIPPEIKRICEHAKLTTDTTQPMRNFLLRGPAGTGKTEGAKAIASALHLPYRCITCSANTEVFDLLGQILPDVDGKRTRLQRQYPSFQEIQLDPSGAYQKLTGNYDEEISAEDTYQKLIDTIFDEMHSYYKEHTSGQNFQYVDTPLVEAIRYGYILEIQEPTVIANPGVLVGLNSLLDRCNSVYLPNGETIHRHPDTTIVITTNNDYAGCKQMNQSVISRMNLVIDLDEPDEDTQVERAMAVTGCKDAKTVRLMTRIVKSMAVYCRENLITDGCCGMRELISWVQSYMVCGDIREAARYTVLASASADAENRTEVEESCLDTVLAA</sequence>
<evidence type="ECO:0000259" key="3">
    <source>
        <dbReference type="Pfam" id="PF07728"/>
    </source>
</evidence>
<evidence type="ECO:0000256" key="2">
    <source>
        <dbReference type="ARBA" id="ARBA00022840"/>
    </source>
</evidence>
<dbReference type="Proteomes" id="UP000095598">
    <property type="component" value="Unassembled WGS sequence"/>
</dbReference>
<dbReference type="GO" id="GO:0030687">
    <property type="term" value="C:preribosome, large subunit precursor"/>
    <property type="evidence" value="ECO:0007669"/>
    <property type="project" value="TreeGrafter"/>
</dbReference>
<dbReference type="EMBL" id="CYXT01000001">
    <property type="protein sequence ID" value="CUM70573.1"/>
    <property type="molecule type" value="Genomic_DNA"/>
</dbReference>
<dbReference type="GO" id="GO:0000027">
    <property type="term" value="P:ribosomal large subunit assembly"/>
    <property type="evidence" value="ECO:0007669"/>
    <property type="project" value="TreeGrafter"/>
</dbReference>
<accession>A0A173QY67</accession>
<dbReference type="GO" id="GO:0005524">
    <property type="term" value="F:ATP binding"/>
    <property type="evidence" value="ECO:0007669"/>
    <property type="project" value="UniProtKB-KW"/>
</dbReference>
<proteinExistence type="predicted"/>
<dbReference type="Pfam" id="PF07728">
    <property type="entry name" value="AAA_5"/>
    <property type="match status" value="1"/>
</dbReference>
<dbReference type="GO" id="GO:0016887">
    <property type="term" value="F:ATP hydrolysis activity"/>
    <property type="evidence" value="ECO:0007669"/>
    <property type="project" value="InterPro"/>
</dbReference>
<dbReference type="Gene3D" id="3.40.50.300">
    <property type="entry name" value="P-loop containing nucleotide triphosphate hydrolases"/>
    <property type="match status" value="1"/>
</dbReference>
<protein>
    <submittedName>
        <fullName evidence="4">AAA ATPase containing von Willebrand factor type A (VWA) domain</fullName>
    </submittedName>
</protein>
<dbReference type="AlphaFoldDB" id="A0A173QY67"/>
<evidence type="ECO:0000256" key="1">
    <source>
        <dbReference type="ARBA" id="ARBA00022741"/>
    </source>
</evidence>
<dbReference type="InterPro" id="IPR011704">
    <property type="entry name" value="ATPase_dyneun-rel_AAA"/>
</dbReference>
<dbReference type="GeneID" id="92823438"/>
<reference evidence="4 5" key="1">
    <citation type="submission" date="2015-09" db="EMBL/GenBank/DDBJ databases">
        <authorList>
            <consortium name="Pathogen Informatics"/>
        </authorList>
    </citation>
    <scope>NUCLEOTIDE SEQUENCE [LARGE SCALE GENOMIC DNA]</scope>
    <source>
        <strain evidence="4 5">2789STDY5608868</strain>
    </source>
</reference>
<dbReference type="PANTHER" id="PTHR48103">
    <property type="entry name" value="MIDASIN-RELATED"/>
    <property type="match status" value="1"/>
</dbReference>
<dbReference type="RefSeq" id="WP_005333473.1">
    <property type="nucleotide sequence ID" value="NZ_CYXT01000001.1"/>
</dbReference>
<dbReference type="InterPro" id="IPR027417">
    <property type="entry name" value="P-loop_NTPase"/>
</dbReference>
<keyword evidence="2" id="KW-0067">ATP-binding</keyword>
<name>A0A173QY67_ANAHA</name>
<feature type="domain" description="ATPase dynein-related AAA" evidence="3">
    <location>
        <begin position="302"/>
        <end position="356"/>
    </location>
</feature>
<gene>
    <name evidence="4" type="ORF">ERS852425_00130</name>
</gene>
<keyword evidence="1" id="KW-0547">Nucleotide-binding</keyword>